<organism evidence="2 3">
    <name type="scientific">Mediterraneibacter gnavus</name>
    <name type="common">Ruminococcus gnavus</name>
    <dbReference type="NCBI Taxonomy" id="33038"/>
    <lineage>
        <taxon>Bacteria</taxon>
        <taxon>Bacillati</taxon>
        <taxon>Bacillota</taxon>
        <taxon>Clostridia</taxon>
        <taxon>Lachnospirales</taxon>
        <taxon>Lachnospiraceae</taxon>
        <taxon>Mediterraneibacter</taxon>
    </lineage>
</organism>
<proteinExistence type="predicted"/>
<dbReference type="RefSeq" id="WP_101884217.1">
    <property type="nucleotide sequence ID" value="NZ_JAAIMR010000053.1"/>
</dbReference>
<evidence type="ECO:0000313" key="1">
    <source>
        <dbReference type="EMBL" id="NSI59973.1"/>
    </source>
</evidence>
<dbReference type="AlphaFoldDB" id="A0A2N5PB05"/>
<evidence type="ECO:0000313" key="3">
    <source>
        <dbReference type="Proteomes" id="UP000235093"/>
    </source>
</evidence>
<evidence type="ECO:0000313" key="2">
    <source>
        <dbReference type="EMBL" id="PLT72308.1"/>
    </source>
</evidence>
<dbReference type="Proteomes" id="UP000235093">
    <property type="component" value="Unassembled WGS sequence"/>
</dbReference>
<name>A0A2N5PB05_MEDGN</name>
<dbReference type="Proteomes" id="UP001296580">
    <property type="component" value="Unassembled WGS sequence"/>
</dbReference>
<protein>
    <submittedName>
        <fullName evidence="2">Uncharacterized protein</fullName>
    </submittedName>
</protein>
<reference evidence="1" key="3">
    <citation type="submission" date="2020-02" db="EMBL/GenBank/DDBJ databases">
        <authorList>
            <person name="Littmann E."/>
            <person name="Sorbara M."/>
        </authorList>
    </citation>
    <scope>NUCLEOTIDE SEQUENCE</scope>
    <source>
        <strain evidence="1">MSK.15.32</strain>
    </source>
</reference>
<accession>A0A2N5PB05</accession>
<reference evidence="1" key="2">
    <citation type="journal article" date="2020" name="Cell Host Microbe">
        <title>Functional and Genomic Variation between Human-Derived Isolates of Lachnospiraceae Reveals Inter- and Intra-Species Diversity.</title>
        <authorList>
            <person name="Sorbara M.T."/>
            <person name="Littmann E.R."/>
            <person name="Fontana E."/>
            <person name="Moody T.U."/>
            <person name="Kohout C.E."/>
            <person name="Gjonbalaj M."/>
            <person name="Eaton V."/>
            <person name="Seok R."/>
            <person name="Leiner I.M."/>
            <person name="Pamer E.G."/>
        </authorList>
    </citation>
    <scope>NUCLEOTIDE SEQUENCE</scope>
    <source>
        <strain evidence="1">MSK.15.32</strain>
    </source>
</reference>
<dbReference type="EMBL" id="JAAIRV010000054">
    <property type="protein sequence ID" value="NSI59973.1"/>
    <property type="molecule type" value="Genomic_DNA"/>
</dbReference>
<sequence>MNKDEVRQILSECCNDISFSYRGLPSGVTVEVHNYVPTYQVWHGDDVKEYDNVDEVMNDKFYSGKSLNDLVKEVEIDVM</sequence>
<dbReference type="EMBL" id="NIHT01000024">
    <property type="protein sequence ID" value="PLT72308.1"/>
    <property type="molecule type" value="Genomic_DNA"/>
</dbReference>
<reference evidence="2 3" key="1">
    <citation type="journal article" date="2017" name="Genome Med.">
        <title>A novel Ruminococcus gnavus clade enriched in inflammatory bowel disease patients.</title>
        <authorList>
            <person name="Hall A.B."/>
            <person name="Yassour M."/>
            <person name="Sauk J."/>
            <person name="Garner A."/>
            <person name="Jiang X."/>
            <person name="Arthur T."/>
            <person name="Lagoudas G.K."/>
            <person name="Vatanen T."/>
            <person name="Fornelos N."/>
            <person name="Wilson R."/>
            <person name="Bertha M."/>
            <person name="Cohen M."/>
            <person name="Garber J."/>
            <person name="Khalili H."/>
            <person name="Gevers D."/>
            <person name="Ananthakrishnan A.N."/>
            <person name="Kugathasan S."/>
            <person name="Lander E.S."/>
            <person name="Blainey P."/>
            <person name="Vlamakis H."/>
            <person name="Xavier R.J."/>
            <person name="Huttenhower C."/>
        </authorList>
    </citation>
    <scope>NUCLEOTIDE SEQUENCE [LARGE SCALE GENOMIC DNA]</scope>
    <source>
        <strain evidence="2 3">RJX1125</strain>
    </source>
</reference>
<gene>
    <name evidence="2" type="ORF">CDL23_13250</name>
    <name evidence="1" type="ORF">G4993_16535</name>
</gene>
<comment type="caution">
    <text evidence="2">The sequence shown here is derived from an EMBL/GenBank/DDBJ whole genome shotgun (WGS) entry which is preliminary data.</text>
</comment>